<feature type="chain" id="PRO_5044952955" description="Carboxylic ester hydrolase" evidence="3">
    <location>
        <begin position="29"/>
        <end position="530"/>
    </location>
</feature>
<dbReference type="InterPro" id="IPR002018">
    <property type="entry name" value="CarbesteraseB"/>
</dbReference>
<evidence type="ECO:0000259" key="4">
    <source>
        <dbReference type="Pfam" id="PF00135"/>
    </source>
</evidence>
<keyword evidence="3" id="KW-0732">Signal</keyword>
<comment type="caution">
    <text evidence="5">The sequence shown here is derived from an EMBL/GenBank/DDBJ whole genome shotgun (WGS) entry which is preliminary data.</text>
</comment>
<dbReference type="InterPro" id="IPR029058">
    <property type="entry name" value="AB_hydrolase_fold"/>
</dbReference>
<organism evidence="5 6">
    <name type="scientific">Novosphingobium ovatum</name>
    <dbReference type="NCBI Taxonomy" id="1908523"/>
    <lineage>
        <taxon>Bacteria</taxon>
        <taxon>Pseudomonadati</taxon>
        <taxon>Pseudomonadota</taxon>
        <taxon>Alphaproteobacteria</taxon>
        <taxon>Sphingomonadales</taxon>
        <taxon>Sphingomonadaceae</taxon>
        <taxon>Novosphingobium</taxon>
    </lineage>
</organism>
<dbReference type="PROSITE" id="PS00941">
    <property type="entry name" value="CARBOXYLESTERASE_B_2"/>
    <property type="match status" value="1"/>
</dbReference>
<feature type="domain" description="Carboxylesterase type B" evidence="4">
    <location>
        <begin position="34"/>
        <end position="515"/>
    </location>
</feature>
<dbReference type="EMBL" id="JAAAPO010000002">
    <property type="protein sequence ID" value="NBC35817.1"/>
    <property type="molecule type" value="Genomic_DNA"/>
</dbReference>
<evidence type="ECO:0000256" key="3">
    <source>
        <dbReference type="RuleBase" id="RU361235"/>
    </source>
</evidence>
<name>A0ABW9XBA8_9SPHN</name>
<evidence type="ECO:0000256" key="1">
    <source>
        <dbReference type="ARBA" id="ARBA00005964"/>
    </source>
</evidence>
<evidence type="ECO:0000256" key="2">
    <source>
        <dbReference type="ARBA" id="ARBA00022801"/>
    </source>
</evidence>
<dbReference type="PROSITE" id="PS51318">
    <property type="entry name" value="TAT"/>
    <property type="match status" value="1"/>
</dbReference>
<keyword evidence="6" id="KW-1185">Reference proteome</keyword>
<dbReference type="Gene3D" id="3.40.50.1820">
    <property type="entry name" value="alpha/beta hydrolase"/>
    <property type="match status" value="1"/>
</dbReference>
<dbReference type="InterPro" id="IPR006311">
    <property type="entry name" value="TAT_signal"/>
</dbReference>
<protein>
    <recommendedName>
        <fullName evidence="3">Carboxylic ester hydrolase</fullName>
        <ecNumber evidence="3">3.1.1.-</ecNumber>
    </recommendedName>
</protein>
<evidence type="ECO:0000313" key="5">
    <source>
        <dbReference type="EMBL" id="NBC35817.1"/>
    </source>
</evidence>
<dbReference type="InterPro" id="IPR019819">
    <property type="entry name" value="Carboxylesterase_B_CS"/>
</dbReference>
<gene>
    <name evidence="5" type="ORF">GTZ99_04520</name>
</gene>
<dbReference type="Proteomes" id="UP000753724">
    <property type="component" value="Unassembled WGS sequence"/>
</dbReference>
<keyword evidence="2 3" id="KW-0378">Hydrolase</keyword>
<dbReference type="InterPro" id="IPR019826">
    <property type="entry name" value="Carboxylesterase_B_AS"/>
</dbReference>
<accession>A0ABW9XBA8</accession>
<dbReference type="RefSeq" id="WP_161717120.1">
    <property type="nucleotide sequence ID" value="NZ_JAAAPO010000002.1"/>
</dbReference>
<dbReference type="SUPFAM" id="SSF53474">
    <property type="entry name" value="alpha/beta-Hydrolases"/>
    <property type="match status" value="1"/>
</dbReference>
<dbReference type="PANTHER" id="PTHR11559">
    <property type="entry name" value="CARBOXYLESTERASE"/>
    <property type="match status" value="1"/>
</dbReference>
<reference evidence="6" key="1">
    <citation type="submission" date="2020-01" db="EMBL/GenBank/DDBJ databases">
        <title>Sphingomonas sp. strain CSW-10.</title>
        <authorList>
            <person name="Chen W.-M."/>
        </authorList>
    </citation>
    <scope>NUCLEOTIDE SEQUENCE [LARGE SCALE GENOMIC DNA]</scope>
    <source>
        <strain evidence="6">FSY-8</strain>
    </source>
</reference>
<dbReference type="InterPro" id="IPR050309">
    <property type="entry name" value="Type-B_Carboxylest/Lipase"/>
</dbReference>
<feature type="signal peptide" evidence="3">
    <location>
        <begin position="1"/>
        <end position="28"/>
    </location>
</feature>
<dbReference type="Pfam" id="PF00135">
    <property type="entry name" value="COesterase"/>
    <property type="match status" value="1"/>
</dbReference>
<sequence length="530" mass="56311">MSNGFSLSRRALMAGAAASTLAARAALAAGVAPDPVVATRLGPVRGRMLAGGVRVFKGLRYAAPPVGRLRFRAPQPLRPSRAIMDAGTFGNAAIQAPGQPDMPADETHGEDCLFLNVWTPPAAKKAPVMVWLHGGGFSGGAASRPTYWGDAFARDGVVLVSVNHRLNVFGYTQLPDSWGPDYASSGLAGMLDIVAALRWVRDNIDRFGGDPANVTIFGESGGGAKVSLLLGMPSAKGLYHKAIIQSGAMLEAAPRAYAQGLGAALTQELGVKPGDVAALAAVPTDKVYAAQDAAIAAVKSTATKGFLIDGFVPSIDGRELPRGPFSPVAQAMAAPVPLIIGTNKDEMTMFLIGDPKIRNQTEDEHAAYVRDIYPAQAEALIPAVRAAYPDYTPGYRSVIVAGARSFWMNAITLAERKLPQGAPVWMYRMDWELPERGGSFKASHALELSFVFGTYDNVRNFVGPSDGPARLSAQMHPAWVAFARTGRPDHAAIPPWPRYNASTRATMIFNLTSHVENDPLSQMRRILQGG</sequence>
<dbReference type="PROSITE" id="PS00122">
    <property type="entry name" value="CARBOXYLESTERASE_B_1"/>
    <property type="match status" value="1"/>
</dbReference>
<comment type="similarity">
    <text evidence="1 3">Belongs to the type-B carboxylesterase/lipase family.</text>
</comment>
<proteinExistence type="inferred from homology"/>
<dbReference type="EC" id="3.1.1.-" evidence="3"/>
<evidence type="ECO:0000313" key="6">
    <source>
        <dbReference type="Proteomes" id="UP000753724"/>
    </source>
</evidence>